<evidence type="ECO:0000313" key="4">
    <source>
        <dbReference type="Proteomes" id="UP000661507"/>
    </source>
</evidence>
<evidence type="ECO:0008006" key="5">
    <source>
        <dbReference type="Google" id="ProtNLM"/>
    </source>
</evidence>
<evidence type="ECO:0000256" key="1">
    <source>
        <dbReference type="ARBA" id="ARBA00006987"/>
    </source>
</evidence>
<sequence length="317" mass="33097">MAAAALAAAMSHAARAQAAWPDRPIRLIVPFPPAGGTDVISREIGGRIAAATGWNIVIDNRPGAGGNIGLDAVAKAAPDGYTIGMGQAANLAINPALYPRMPFDPLTDFALISLVATQPNVLVVGRNAPYRTLAELVAAGRARPGSLTAGNAGNGTTGHLAGAMFARAAEIEVVHVPYRGAAPVLTDLLAGRVDFFFANPLAVKGMLESGDVRALAVTSATRSRTFPDVPTVAESGFPGFEAVNWTGLVAPARTPEPIIDRLSQEARKALATPETIARLAAEGSEPFGSTPARFREFLTEEHAKWGRVVREARIQLD</sequence>
<evidence type="ECO:0000313" key="3">
    <source>
        <dbReference type="EMBL" id="GGJ39477.1"/>
    </source>
</evidence>
<gene>
    <name evidence="3" type="ORF">GCM10011320_53920</name>
</gene>
<comment type="similarity">
    <text evidence="1">Belongs to the UPF0065 (bug) family.</text>
</comment>
<dbReference type="PANTHER" id="PTHR42928">
    <property type="entry name" value="TRICARBOXYLATE-BINDING PROTEIN"/>
    <property type="match status" value="1"/>
</dbReference>
<feature type="signal peptide" evidence="2">
    <location>
        <begin position="1"/>
        <end position="18"/>
    </location>
</feature>
<reference evidence="3" key="2">
    <citation type="submission" date="2020-09" db="EMBL/GenBank/DDBJ databases">
        <authorList>
            <person name="Sun Q."/>
            <person name="Zhou Y."/>
        </authorList>
    </citation>
    <scope>NUCLEOTIDE SEQUENCE</scope>
    <source>
        <strain evidence="3">CGMCC 1.3617</strain>
    </source>
</reference>
<keyword evidence="4" id="KW-1185">Reference proteome</keyword>
<dbReference type="CDD" id="cd07012">
    <property type="entry name" value="PBP2_Bug_TTT"/>
    <property type="match status" value="1"/>
</dbReference>
<proteinExistence type="inferred from homology"/>
<comment type="caution">
    <text evidence="3">The sequence shown here is derived from an EMBL/GenBank/DDBJ whole genome shotgun (WGS) entry which is preliminary data.</text>
</comment>
<dbReference type="EMBL" id="BMKW01000017">
    <property type="protein sequence ID" value="GGJ39477.1"/>
    <property type="molecule type" value="Genomic_DNA"/>
</dbReference>
<dbReference type="InterPro" id="IPR005064">
    <property type="entry name" value="BUG"/>
</dbReference>
<feature type="chain" id="PRO_5038092569" description="Tripartite tricarboxylate transporter substrate binding protein" evidence="2">
    <location>
        <begin position="19"/>
        <end position="317"/>
    </location>
</feature>
<dbReference type="SUPFAM" id="SSF53850">
    <property type="entry name" value="Periplasmic binding protein-like II"/>
    <property type="match status" value="1"/>
</dbReference>
<accession>A0A917NY14</accession>
<keyword evidence="2" id="KW-0732">Signal</keyword>
<protein>
    <recommendedName>
        <fullName evidence="5">Tripartite tricarboxylate transporter substrate binding protein</fullName>
    </recommendedName>
</protein>
<evidence type="ECO:0000256" key="2">
    <source>
        <dbReference type="SAM" id="SignalP"/>
    </source>
</evidence>
<organism evidence="3 4">
    <name type="scientific">Neoroseomonas lacus</name>
    <dbReference type="NCBI Taxonomy" id="287609"/>
    <lineage>
        <taxon>Bacteria</taxon>
        <taxon>Pseudomonadati</taxon>
        <taxon>Pseudomonadota</taxon>
        <taxon>Alphaproteobacteria</taxon>
        <taxon>Acetobacterales</taxon>
        <taxon>Acetobacteraceae</taxon>
        <taxon>Neoroseomonas</taxon>
    </lineage>
</organism>
<name>A0A917NY14_9PROT</name>
<dbReference type="PIRSF" id="PIRSF017082">
    <property type="entry name" value="YflP"/>
    <property type="match status" value="1"/>
</dbReference>
<dbReference type="Gene3D" id="3.40.190.10">
    <property type="entry name" value="Periplasmic binding protein-like II"/>
    <property type="match status" value="1"/>
</dbReference>
<dbReference type="Pfam" id="PF03401">
    <property type="entry name" value="TctC"/>
    <property type="match status" value="1"/>
</dbReference>
<dbReference type="Gene3D" id="3.40.190.150">
    <property type="entry name" value="Bordetella uptake gene, domain 1"/>
    <property type="match status" value="1"/>
</dbReference>
<dbReference type="Proteomes" id="UP000661507">
    <property type="component" value="Unassembled WGS sequence"/>
</dbReference>
<reference evidence="3" key="1">
    <citation type="journal article" date="2014" name="Int. J. Syst. Evol. Microbiol.">
        <title>Complete genome sequence of Corynebacterium casei LMG S-19264T (=DSM 44701T), isolated from a smear-ripened cheese.</title>
        <authorList>
            <consortium name="US DOE Joint Genome Institute (JGI-PGF)"/>
            <person name="Walter F."/>
            <person name="Albersmeier A."/>
            <person name="Kalinowski J."/>
            <person name="Ruckert C."/>
        </authorList>
    </citation>
    <scope>NUCLEOTIDE SEQUENCE</scope>
    <source>
        <strain evidence="3">CGMCC 1.3617</strain>
    </source>
</reference>
<dbReference type="InterPro" id="IPR042100">
    <property type="entry name" value="Bug_dom1"/>
</dbReference>
<dbReference type="PANTHER" id="PTHR42928:SF5">
    <property type="entry name" value="BLR1237 PROTEIN"/>
    <property type="match status" value="1"/>
</dbReference>
<dbReference type="AlphaFoldDB" id="A0A917NY14"/>